<gene>
    <name evidence="2" type="ORF">FUA24_03385</name>
</gene>
<feature type="chain" id="PRO_5023108092" evidence="1">
    <location>
        <begin position="25"/>
        <end position="82"/>
    </location>
</feature>
<dbReference type="Proteomes" id="UP000323930">
    <property type="component" value="Unassembled WGS sequence"/>
</dbReference>
<organism evidence="2 3">
    <name type="scientific">Seonamhaeicola marinus</name>
    <dbReference type="NCBI Taxonomy" id="1912246"/>
    <lineage>
        <taxon>Bacteria</taxon>
        <taxon>Pseudomonadati</taxon>
        <taxon>Bacteroidota</taxon>
        <taxon>Flavobacteriia</taxon>
        <taxon>Flavobacteriales</taxon>
        <taxon>Flavobacteriaceae</taxon>
    </lineage>
</organism>
<feature type="signal peptide" evidence="1">
    <location>
        <begin position="1"/>
        <end position="24"/>
    </location>
</feature>
<dbReference type="RefSeq" id="WP_148540059.1">
    <property type="nucleotide sequence ID" value="NZ_VSDQ01000241.1"/>
</dbReference>
<reference evidence="2 3" key="1">
    <citation type="submission" date="2019-08" db="EMBL/GenBank/DDBJ databases">
        <title>Seonamhaeicola sediminis sp. nov., isolated from marine sediment.</title>
        <authorList>
            <person name="Cao W.R."/>
        </authorList>
    </citation>
    <scope>NUCLEOTIDE SEQUENCE [LARGE SCALE GENOMIC DNA]</scope>
    <source>
        <strain evidence="2 3">B011</strain>
    </source>
</reference>
<evidence type="ECO:0000313" key="2">
    <source>
        <dbReference type="EMBL" id="TYA89193.1"/>
    </source>
</evidence>
<accession>A0A5D0IZ70</accession>
<name>A0A5D0IZ70_9FLAO</name>
<dbReference type="AlphaFoldDB" id="A0A5D0IZ70"/>
<comment type="caution">
    <text evidence="2">The sequence shown here is derived from an EMBL/GenBank/DDBJ whole genome shotgun (WGS) entry which is preliminary data.</text>
</comment>
<dbReference type="InterPro" id="IPR045391">
    <property type="entry name" value="DUF6520"/>
</dbReference>
<dbReference type="EMBL" id="VSDQ01000241">
    <property type="protein sequence ID" value="TYA89193.1"/>
    <property type="molecule type" value="Genomic_DNA"/>
</dbReference>
<dbReference type="Pfam" id="PF20130">
    <property type="entry name" value="DUF6520"/>
    <property type="match status" value="1"/>
</dbReference>
<protein>
    <submittedName>
        <fullName evidence="2">Uncharacterized protein</fullName>
    </submittedName>
</protein>
<dbReference type="OrthoDB" id="1179119at2"/>
<evidence type="ECO:0000256" key="1">
    <source>
        <dbReference type="SAM" id="SignalP"/>
    </source>
</evidence>
<proteinExistence type="predicted"/>
<sequence length="82" mass="8955">MKSKFLKMVIPAFAILLAIGMSFATESINSSQIGYYDDPFEPGIEEVSTNCIKNGSGSLCQEEGYQLYDTPALNAGDELRQP</sequence>
<evidence type="ECO:0000313" key="3">
    <source>
        <dbReference type="Proteomes" id="UP000323930"/>
    </source>
</evidence>
<keyword evidence="1" id="KW-0732">Signal</keyword>
<keyword evidence="3" id="KW-1185">Reference proteome</keyword>